<dbReference type="AlphaFoldDB" id="A0A9W6NDL9"/>
<evidence type="ECO:0000256" key="1">
    <source>
        <dbReference type="SAM" id="MobiDB-lite"/>
    </source>
</evidence>
<feature type="compositionally biased region" description="Gly residues" evidence="1">
    <location>
        <begin position="71"/>
        <end position="82"/>
    </location>
</feature>
<reference evidence="2" key="1">
    <citation type="journal article" date="2014" name="Int. J. Syst. Evol. Microbiol.">
        <title>Complete genome sequence of Corynebacterium casei LMG S-19264T (=DSM 44701T), isolated from a smear-ripened cheese.</title>
        <authorList>
            <consortium name="US DOE Joint Genome Institute (JGI-PGF)"/>
            <person name="Walter F."/>
            <person name="Albersmeier A."/>
            <person name="Kalinowski J."/>
            <person name="Ruckert C."/>
        </authorList>
    </citation>
    <scope>NUCLEOTIDE SEQUENCE</scope>
    <source>
        <strain evidence="2">VKM B-2789</strain>
    </source>
</reference>
<gene>
    <name evidence="2" type="ORF">GCM10017653_47510</name>
</gene>
<protein>
    <submittedName>
        <fullName evidence="2">Uncharacterized protein</fullName>
    </submittedName>
</protein>
<dbReference type="EMBL" id="BSFM01000021">
    <property type="protein sequence ID" value="GLK86681.1"/>
    <property type="molecule type" value="Genomic_DNA"/>
</dbReference>
<dbReference type="Proteomes" id="UP001143330">
    <property type="component" value="Unassembled WGS sequence"/>
</dbReference>
<reference evidence="2" key="2">
    <citation type="submission" date="2023-01" db="EMBL/GenBank/DDBJ databases">
        <authorList>
            <person name="Sun Q."/>
            <person name="Evtushenko L."/>
        </authorList>
    </citation>
    <scope>NUCLEOTIDE SEQUENCE</scope>
    <source>
        <strain evidence="2">VKM B-2789</strain>
    </source>
</reference>
<feature type="compositionally biased region" description="Gly residues" evidence="1">
    <location>
        <begin position="114"/>
        <end position="127"/>
    </location>
</feature>
<feature type="region of interest" description="Disordered" evidence="1">
    <location>
        <begin position="35"/>
        <end position="140"/>
    </location>
</feature>
<feature type="compositionally biased region" description="Low complexity" evidence="1">
    <location>
        <begin position="90"/>
        <end position="113"/>
    </location>
</feature>
<organism evidence="2 3">
    <name type="scientific">Ancylobacter defluvii</name>
    <dbReference type="NCBI Taxonomy" id="1282440"/>
    <lineage>
        <taxon>Bacteria</taxon>
        <taxon>Pseudomonadati</taxon>
        <taxon>Pseudomonadota</taxon>
        <taxon>Alphaproteobacteria</taxon>
        <taxon>Hyphomicrobiales</taxon>
        <taxon>Xanthobacteraceae</taxon>
        <taxon>Ancylobacter</taxon>
    </lineage>
</organism>
<sequence>MKVRVVFLRDASPYAAGEAAGFDRTEALRLKNSGIVAIPDDEDAVSTDTAETDNGANGGGPGGAGDEDAGGGDGAGSGGTSADGGQSQPGGTDSGSSGASDGTEGGSETSTDGAKGGGEPNGAGDNGTGSAPGATVTQVEIPDNWRAAHHATKKKLAREISGDDPADVAAAEAVIEAEIARRAAFGAQA</sequence>
<comment type="caution">
    <text evidence="2">The sequence shown here is derived from an EMBL/GenBank/DDBJ whole genome shotgun (WGS) entry which is preliminary data.</text>
</comment>
<accession>A0A9W6NDL9</accession>
<proteinExistence type="predicted"/>
<keyword evidence="3" id="KW-1185">Reference proteome</keyword>
<name>A0A9W6NDL9_9HYPH</name>
<dbReference type="RefSeq" id="WP_213363715.1">
    <property type="nucleotide sequence ID" value="NZ_BSFM01000021.1"/>
</dbReference>
<evidence type="ECO:0000313" key="3">
    <source>
        <dbReference type="Proteomes" id="UP001143330"/>
    </source>
</evidence>
<evidence type="ECO:0000313" key="2">
    <source>
        <dbReference type="EMBL" id="GLK86681.1"/>
    </source>
</evidence>